<organism evidence="8 9">
    <name type="scientific">Sphingomonas telluris</name>
    <dbReference type="NCBI Taxonomy" id="2907998"/>
    <lineage>
        <taxon>Bacteria</taxon>
        <taxon>Pseudomonadati</taxon>
        <taxon>Pseudomonadota</taxon>
        <taxon>Alphaproteobacteria</taxon>
        <taxon>Sphingomonadales</taxon>
        <taxon>Sphingomonadaceae</taxon>
        <taxon>Sphingomonas</taxon>
    </lineage>
</organism>
<evidence type="ECO:0000256" key="6">
    <source>
        <dbReference type="SAM" id="Phobius"/>
    </source>
</evidence>
<keyword evidence="3 6" id="KW-0812">Transmembrane</keyword>
<evidence type="ECO:0000259" key="7">
    <source>
        <dbReference type="Pfam" id="PF00482"/>
    </source>
</evidence>
<dbReference type="Pfam" id="PF00482">
    <property type="entry name" value="T2SSF"/>
    <property type="match status" value="1"/>
</dbReference>
<accession>A0ABS9VIH0</accession>
<comment type="subcellular location">
    <subcellularLocation>
        <location evidence="1">Cell membrane</location>
        <topology evidence="1">Multi-pass membrane protein</topology>
    </subcellularLocation>
</comment>
<feature type="transmembrane region" description="Helical" evidence="6">
    <location>
        <begin position="138"/>
        <end position="161"/>
    </location>
</feature>
<dbReference type="PANTHER" id="PTHR35007:SF2">
    <property type="entry name" value="PILUS ASSEMBLE PROTEIN"/>
    <property type="match status" value="1"/>
</dbReference>
<proteinExistence type="predicted"/>
<feature type="domain" description="Type II secretion system protein GspF" evidence="7">
    <location>
        <begin position="178"/>
        <end position="306"/>
    </location>
</feature>
<keyword evidence="9" id="KW-1185">Reference proteome</keyword>
<evidence type="ECO:0000313" key="9">
    <source>
        <dbReference type="Proteomes" id="UP001203058"/>
    </source>
</evidence>
<evidence type="ECO:0000256" key="3">
    <source>
        <dbReference type="ARBA" id="ARBA00022692"/>
    </source>
</evidence>
<sequence length="324" mass="35485">MQQLVTDYPLLRFGILLALFALVAVCAYFAISAFAARQMSRRRLVDGLDTPGHAMVGASLRSQQAESAWLKLVNGIEKAGLSLVDTRDDSLRKKLVAAGYTAPYAPRLYTLIRLVLIFGLPLSLFGLMWWTGTVPSVFKIYLIVVIAAAAGLYLPAVFIAAKADRRQREIINGFPDALDLMLVCVEAGLGMDAAFARVGMEMTDSHPRLAEQFGAVVLELRAGRSHEDALRRMADRAGAEEIRAFATLLIQSSKLGSSIAQTLRVYAAEMRERRRMRAEEKAHRLPVLLSVPLVGCMLPVMIGVLMLPAVIRVMRNMLPAMSGG</sequence>
<keyword evidence="4 6" id="KW-1133">Transmembrane helix</keyword>
<feature type="transmembrane region" description="Helical" evidence="6">
    <location>
        <begin position="111"/>
        <end position="132"/>
    </location>
</feature>
<feature type="transmembrane region" description="Helical" evidence="6">
    <location>
        <begin position="13"/>
        <end position="36"/>
    </location>
</feature>
<protein>
    <submittedName>
        <fullName evidence="8">Type II secretion system F family protein</fullName>
    </submittedName>
</protein>
<comment type="caution">
    <text evidence="8">The sequence shown here is derived from an EMBL/GenBank/DDBJ whole genome shotgun (WGS) entry which is preliminary data.</text>
</comment>
<dbReference type="Proteomes" id="UP001203058">
    <property type="component" value="Unassembled WGS sequence"/>
</dbReference>
<evidence type="ECO:0000256" key="5">
    <source>
        <dbReference type="ARBA" id="ARBA00023136"/>
    </source>
</evidence>
<feature type="transmembrane region" description="Helical" evidence="6">
    <location>
        <begin position="285"/>
        <end position="311"/>
    </location>
</feature>
<dbReference type="InterPro" id="IPR018076">
    <property type="entry name" value="T2SS_GspF_dom"/>
</dbReference>
<dbReference type="RefSeq" id="WP_241445353.1">
    <property type="nucleotide sequence ID" value="NZ_JAKZHW010000001.1"/>
</dbReference>
<gene>
    <name evidence="8" type="ORF">LZ016_01440</name>
</gene>
<evidence type="ECO:0000256" key="2">
    <source>
        <dbReference type="ARBA" id="ARBA00022475"/>
    </source>
</evidence>
<dbReference type="PANTHER" id="PTHR35007">
    <property type="entry name" value="INTEGRAL MEMBRANE PROTEIN-RELATED"/>
    <property type="match status" value="1"/>
</dbReference>
<evidence type="ECO:0000256" key="4">
    <source>
        <dbReference type="ARBA" id="ARBA00022989"/>
    </source>
</evidence>
<name>A0ABS9VIH0_9SPHN</name>
<evidence type="ECO:0000256" key="1">
    <source>
        <dbReference type="ARBA" id="ARBA00004651"/>
    </source>
</evidence>
<keyword evidence="2" id="KW-1003">Cell membrane</keyword>
<dbReference type="EMBL" id="JAKZHW010000001">
    <property type="protein sequence ID" value="MCH8614772.1"/>
    <property type="molecule type" value="Genomic_DNA"/>
</dbReference>
<evidence type="ECO:0000313" key="8">
    <source>
        <dbReference type="EMBL" id="MCH8614772.1"/>
    </source>
</evidence>
<reference evidence="8 9" key="1">
    <citation type="submission" date="2022-03" db="EMBL/GenBank/DDBJ databases">
        <authorList>
            <person name="Jo J.-H."/>
            <person name="Im W.-T."/>
        </authorList>
    </citation>
    <scope>NUCLEOTIDE SEQUENCE [LARGE SCALE GENOMIC DNA]</scope>
    <source>
        <strain evidence="8 9">SM33</strain>
    </source>
</reference>
<keyword evidence="5 6" id="KW-0472">Membrane</keyword>